<protein>
    <recommendedName>
        <fullName evidence="1">DUF6589 domain-containing protein</fullName>
    </recommendedName>
</protein>
<feature type="domain" description="DUF6589" evidence="1">
    <location>
        <begin position="93"/>
        <end position="223"/>
    </location>
</feature>
<dbReference type="GeneID" id="59342296"/>
<sequence>MGILMSYKWTTDSVESISKASMEEVVQLLKVFQWILSYDNIQLAFRVFSQRLDNLGEFGSGCAATVYIKKGLLPFPPEVNHAFQLHRAKGMLNPITVGDVLDLCQKHQASIEARMIYHTLQFLLQTTDFNLGAYRHRESEIFKAPDWLDPLPAGKEHTASQYLLGSVNITETSYEDHVKLIVEWLKQLGIEVPEEQKKLGLEKLIAWCGDQLTIDRLRGLLAFPSWRFEFL</sequence>
<gene>
    <name evidence="2" type="ORF">MIND_00291800</name>
</gene>
<evidence type="ECO:0000259" key="1">
    <source>
        <dbReference type="Pfam" id="PF20231"/>
    </source>
</evidence>
<dbReference type="OrthoDB" id="3251235at2759"/>
<keyword evidence="3" id="KW-1185">Reference proteome</keyword>
<organism evidence="2 3">
    <name type="scientific">Mycena indigotica</name>
    <dbReference type="NCBI Taxonomy" id="2126181"/>
    <lineage>
        <taxon>Eukaryota</taxon>
        <taxon>Fungi</taxon>
        <taxon>Dikarya</taxon>
        <taxon>Basidiomycota</taxon>
        <taxon>Agaricomycotina</taxon>
        <taxon>Agaricomycetes</taxon>
        <taxon>Agaricomycetidae</taxon>
        <taxon>Agaricales</taxon>
        <taxon>Marasmiineae</taxon>
        <taxon>Mycenaceae</taxon>
        <taxon>Mycena</taxon>
    </lineage>
</organism>
<evidence type="ECO:0000313" key="2">
    <source>
        <dbReference type="EMBL" id="KAF7312767.1"/>
    </source>
</evidence>
<comment type="caution">
    <text evidence="2">The sequence shown here is derived from an EMBL/GenBank/DDBJ whole genome shotgun (WGS) entry which is preliminary data.</text>
</comment>
<dbReference type="EMBL" id="JACAZF010000002">
    <property type="protein sequence ID" value="KAF7312767.1"/>
    <property type="molecule type" value="Genomic_DNA"/>
</dbReference>
<name>A0A8H6WCF5_9AGAR</name>
<evidence type="ECO:0000313" key="3">
    <source>
        <dbReference type="Proteomes" id="UP000636479"/>
    </source>
</evidence>
<dbReference type="Pfam" id="PF20231">
    <property type="entry name" value="DUF6589"/>
    <property type="match status" value="1"/>
</dbReference>
<accession>A0A8H6WCF5</accession>
<dbReference type="InterPro" id="IPR046496">
    <property type="entry name" value="DUF6589"/>
</dbReference>
<dbReference type="AlphaFoldDB" id="A0A8H6WCF5"/>
<dbReference type="RefSeq" id="XP_037224875.1">
    <property type="nucleotide sequence ID" value="XM_037359780.1"/>
</dbReference>
<proteinExistence type="predicted"/>
<reference evidence="2" key="1">
    <citation type="submission" date="2020-05" db="EMBL/GenBank/DDBJ databases">
        <title>Mycena genomes resolve the evolution of fungal bioluminescence.</title>
        <authorList>
            <person name="Tsai I.J."/>
        </authorList>
    </citation>
    <scope>NUCLEOTIDE SEQUENCE</scope>
    <source>
        <strain evidence="2">171206Taipei</strain>
    </source>
</reference>
<dbReference type="Proteomes" id="UP000636479">
    <property type="component" value="Unassembled WGS sequence"/>
</dbReference>